<dbReference type="Proteomes" id="UP000198598">
    <property type="component" value="Unassembled WGS sequence"/>
</dbReference>
<comment type="subcellular location">
    <subcellularLocation>
        <location evidence="1">Cell membrane</location>
        <topology evidence="1">Multi-pass membrane protein</topology>
    </subcellularLocation>
</comment>
<keyword evidence="6 7" id="KW-0472">Membrane</keyword>
<dbReference type="GO" id="GO:0005886">
    <property type="term" value="C:plasma membrane"/>
    <property type="evidence" value="ECO:0007669"/>
    <property type="project" value="UniProtKB-SubCell"/>
</dbReference>
<evidence type="ECO:0000256" key="7">
    <source>
        <dbReference type="SAM" id="Phobius"/>
    </source>
</evidence>
<keyword evidence="10" id="KW-1185">Reference proteome</keyword>
<reference evidence="9 10" key="1">
    <citation type="submission" date="2016-10" db="EMBL/GenBank/DDBJ databases">
        <authorList>
            <person name="de Groot N.N."/>
        </authorList>
    </citation>
    <scope>NUCLEOTIDE SEQUENCE [LARGE SCALE GENOMIC DNA]</scope>
    <source>
        <strain evidence="9 10">DSM 26130</strain>
    </source>
</reference>
<dbReference type="OrthoDB" id="5808342at2"/>
<feature type="transmembrane region" description="Helical" evidence="7">
    <location>
        <begin position="232"/>
        <end position="252"/>
    </location>
</feature>
<dbReference type="EMBL" id="FOLQ01000003">
    <property type="protein sequence ID" value="SFD13337.1"/>
    <property type="molecule type" value="Genomic_DNA"/>
</dbReference>
<keyword evidence="4 7" id="KW-0812">Transmembrane</keyword>
<feature type="transmembrane region" description="Helical" evidence="7">
    <location>
        <begin position="264"/>
        <end position="284"/>
    </location>
</feature>
<evidence type="ECO:0000256" key="1">
    <source>
        <dbReference type="ARBA" id="ARBA00004651"/>
    </source>
</evidence>
<evidence type="ECO:0000256" key="3">
    <source>
        <dbReference type="ARBA" id="ARBA00022475"/>
    </source>
</evidence>
<organism evidence="9 10">
    <name type="scientific">Spirosoma endophyticum</name>
    <dbReference type="NCBI Taxonomy" id="662367"/>
    <lineage>
        <taxon>Bacteria</taxon>
        <taxon>Pseudomonadati</taxon>
        <taxon>Bacteroidota</taxon>
        <taxon>Cytophagia</taxon>
        <taxon>Cytophagales</taxon>
        <taxon>Cytophagaceae</taxon>
        <taxon>Spirosoma</taxon>
    </lineage>
</organism>
<dbReference type="RefSeq" id="WP_093825950.1">
    <property type="nucleotide sequence ID" value="NZ_FOLQ01000003.1"/>
</dbReference>
<dbReference type="PANTHER" id="PTHR40074">
    <property type="entry name" value="O-ACETYLTRANSFERASE WECH"/>
    <property type="match status" value="1"/>
</dbReference>
<dbReference type="GO" id="GO:0009246">
    <property type="term" value="P:enterobacterial common antigen biosynthetic process"/>
    <property type="evidence" value="ECO:0007669"/>
    <property type="project" value="TreeGrafter"/>
</dbReference>
<evidence type="ECO:0000256" key="2">
    <source>
        <dbReference type="ARBA" id="ARBA00007400"/>
    </source>
</evidence>
<dbReference type="InterPro" id="IPR002656">
    <property type="entry name" value="Acyl_transf_3_dom"/>
</dbReference>
<proteinExistence type="inferred from homology"/>
<keyword evidence="9" id="KW-0808">Transferase</keyword>
<feature type="transmembrane region" description="Helical" evidence="7">
    <location>
        <begin position="37"/>
        <end position="58"/>
    </location>
</feature>
<evidence type="ECO:0000256" key="6">
    <source>
        <dbReference type="ARBA" id="ARBA00023136"/>
    </source>
</evidence>
<feature type="transmembrane region" description="Helical" evidence="7">
    <location>
        <begin position="111"/>
        <end position="131"/>
    </location>
</feature>
<sequence length="338" mass="38952">MQTKSRNYTIDLVRLIASFCVIALHVDLGIANNDTIALIRLACRWAVPFFFLVSGYFYQPHFAKDPTRALIKNCSRLLKVFVITSLIFWPISYARTGELFKFSYLQDGTHLHLWFLPSMILGFVFLYFLSLLHPSDKIILGVAFLFMAFVLFKDSYANLVPGLSAIPNHHKRILLSIPCLCFGMYIRKREDLFVRYVNWKIGTLLVVLGYGLQIIEAYFLKSIKDYPITAHQFLIGTFYMSMGVFIISLTARSGKSKLSNWGESYSLLIYLYHPLLIISAMSLFQTTTPFLQAPLVFVLTLLMVSLIHKYLPRLFNFLSGNFTLPLENRFLLRQKPMS</sequence>
<dbReference type="GO" id="GO:0016413">
    <property type="term" value="F:O-acetyltransferase activity"/>
    <property type="evidence" value="ECO:0007669"/>
    <property type="project" value="TreeGrafter"/>
</dbReference>
<dbReference type="Pfam" id="PF01757">
    <property type="entry name" value="Acyl_transf_3"/>
    <property type="match status" value="1"/>
</dbReference>
<evidence type="ECO:0000259" key="8">
    <source>
        <dbReference type="Pfam" id="PF01757"/>
    </source>
</evidence>
<gene>
    <name evidence="9" type="ORF">SAMN05216167_103438</name>
</gene>
<evidence type="ECO:0000256" key="5">
    <source>
        <dbReference type="ARBA" id="ARBA00022989"/>
    </source>
</evidence>
<feature type="transmembrane region" description="Helical" evidence="7">
    <location>
        <begin position="290"/>
        <end position="311"/>
    </location>
</feature>
<evidence type="ECO:0000256" key="4">
    <source>
        <dbReference type="ARBA" id="ARBA00022692"/>
    </source>
</evidence>
<keyword evidence="5 7" id="KW-1133">Transmembrane helix</keyword>
<dbReference type="AlphaFoldDB" id="A0A1I1PUG7"/>
<evidence type="ECO:0000313" key="9">
    <source>
        <dbReference type="EMBL" id="SFD13337.1"/>
    </source>
</evidence>
<dbReference type="PANTHER" id="PTHR40074:SF2">
    <property type="entry name" value="O-ACETYLTRANSFERASE WECH"/>
    <property type="match status" value="1"/>
</dbReference>
<feature type="transmembrane region" description="Helical" evidence="7">
    <location>
        <begin position="12"/>
        <end position="31"/>
    </location>
</feature>
<keyword evidence="3" id="KW-1003">Cell membrane</keyword>
<keyword evidence="9" id="KW-0012">Acyltransferase</keyword>
<name>A0A1I1PUG7_9BACT</name>
<comment type="similarity">
    <text evidence="2">Belongs to the acyltransferase 3 family.</text>
</comment>
<feature type="transmembrane region" description="Helical" evidence="7">
    <location>
        <begin position="70"/>
        <end position="91"/>
    </location>
</feature>
<protein>
    <submittedName>
        <fullName evidence="9">Surface polysaccharide O-acyltransferase, integral membrane enzyme</fullName>
    </submittedName>
</protein>
<evidence type="ECO:0000313" key="10">
    <source>
        <dbReference type="Proteomes" id="UP000198598"/>
    </source>
</evidence>
<accession>A0A1I1PUG7</accession>
<dbReference type="STRING" id="662367.SAMN05216167_103438"/>
<feature type="domain" description="Acyltransferase 3" evidence="8">
    <location>
        <begin position="7"/>
        <end position="307"/>
    </location>
</feature>
<feature type="transmembrane region" description="Helical" evidence="7">
    <location>
        <begin position="198"/>
        <end position="220"/>
    </location>
</feature>